<dbReference type="PANTHER" id="PTHR30570">
    <property type="entry name" value="PERIPLASMIC PHOSPHATE BINDING COMPONENT OF PHOSPHATE ABC TRANSPORTER"/>
    <property type="match status" value="1"/>
</dbReference>
<dbReference type="RefSeq" id="WP_121697849.1">
    <property type="nucleotide sequence ID" value="NZ_JBCLPP010000001.1"/>
</dbReference>
<comment type="caution">
    <text evidence="3">The sequence shown here is derived from an EMBL/GenBank/DDBJ whole genome shotgun (WGS) entry which is preliminary data.</text>
</comment>
<dbReference type="InterPro" id="IPR024370">
    <property type="entry name" value="PBP_domain"/>
</dbReference>
<dbReference type="PANTHER" id="PTHR30570:SF1">
    <property type="entry name" value="PHOSPHATE-BINDING PROTEIN PSTS"/>
    <property type="match status" value="1"/>
</dbReference>
<protein>
    <submittedName>
        <fullName evidence="3">Substrate-binding domain-containing protein</fullName>
    </submittedName>
</protein>
<organism evidence="3 4">
    <name type="scientific">Heminiphilus faecis</name>
    <dbReference type="NCBI Taxonomy" id="2601703"/>
    <lineage>
        <taxon>Bacteria</taxon>
        <taxon>Pseudomonadati</taxon>
        <taxon>Bacteroidota</taxon>
        <taxon>Bacteroidia</taxon>
        <taxon>Bacteroidales</taxon>
        <taxon>Muribaculaceae</taxon>
        <taxon>Heminiphilus</taxon>
    </lineage>
</organism>
<dbReference type="EMBL" id="JBCLPP010000001">
    <property type="protein sequence ID" value="MEY8244041.1"/>
    <property type="molecule type" value="Genomic_DNA"/>
</dbReference>
<reference evidence="3 4" key="1">
    <citation type="submission" date="2024-03" db="EMBL/GenBank/DDBJ databases">
        <title>Mouse gut bacterial collection (mGBC) of GemPharmatech.</title>
        <authorList>
            <person name="He Y."/>
            <person name="Dong L."/>
            <person name="Wu D."/>
            <person name="Gao X."/>
            <person name="Lin Z."/>
        </authorList>
    </citation>
    <scope>NUCLEOTIDE SEQUENCE [LARGE SCALE GENOMIC DNA]</scope>
    <source>
        <strain evidence="3 4">54-13</strain>
    </source>
</reference>
<keyword evidence="1" id="KW-0732">Signal</keyword>
<evidence type="ECO:0000313" key="4">
    <source>
        <dbReference type="Proteomes" id="UP001565200"/>
    </source>
</evidence>
<sequence length="325" mass="36260">MKKSLFTIALVSAVVAVSSVTGCRKAPTNTSSSGLATIVCDESFENIMDQEIDVFEYNTKGKANIIPYYVSEKACVDSLLDLKTKTIVITRELTEKETEYLKGLKKNVRSIPIAVDAIALIVNPANPIGQLSMSEIADILTGRTTKWNELEPSPLGDIQVVFDNEGSSTVQYMRDSLMKGDKFAENVFAQNSNREVFNQVKARKNALGIIGVSWISADMRTRDLPREERIKSLSQQDTTVADFDVDIKVLRVRRDDSLRAYQPYQGYIYDGSYPLYRTVYMISTGVNGSLSHGFYSFVTGTIGQKIIQRTGILPARVQPRMVNMY</sequence>
<evidence type="ECO:0000256" key="1">
    <source>
        <dbReference type="ARBA" id="ARBA00022729"/>
    </source>
</evidence>
<keyword evidence="4" id="KW-1185">Reference proteome</keyword>
<name>A0ABV4CTN1_9BACT</name>
<proteinExistence type="predicted"/>
<evidence type="ECO:0000313" key="3">
    <source>
        <dbReference type="EMBL" id="MEY8244041.1"/>
    </source>
</evidence>
<dbReference type="PROSITE" id="PS51257">
    <property type="entry name" value="PROKAR_LIPOPROTEIN"/>
    <property type="match status" value="1"/>
</dbReference>
<evidence type="ECO:0000259" key="2">
    <source>
        <dbReference type="Pfam" id="PF12849"/>
    </source>
</evidence>
<dbReference type="InterPro" id="IPR050811">
    <property type="entry name" value="Phosphate_ABC_transporter"/>
</dbReference>
<feature type="domain" description="PBP" evidence="2">
    <location>
        <begin position="29"/>
        <end position="298"/>
    </location>
</feature>
<dbReference type="Proteomes" id="UP001565200">
    <property type="component" value="Unassembled WGS sequence"/>
</dbReference>
<dbReference type="SUPFAM" id="SSF53850">
    <property type="entry name" value="Periplasmic binding protein-like II"/>
    <property type="match status" value="1"/>
</dbReference>
<dbReference type="Pfam" id="PF12849">
    <property type="entry name" value="PBP_like_2"/>
    <property type="match status" value="1"/>
</dbReference>
<gene>
    <name evidence="3" type="ORF">AAK873_00240</name>
</gene>
<dbReference type="Gene3D" id="3.40.190.10">
    <property type="entry name" value="Periplasmic binding protein-like II"/>
    <property type="match status" value="2"/>
</dbReference>
<accession>A0ABV4CTN1</accession>